<gene>
    <name evidence="2" type="ORF">TcarDRAFT_2315</name>
</gene>
<evidence type="ECO:0000259" key="1">
    <source>
        <dbReference type="PROSITE" id="PS51832"/>
    </source>
</evidence>
<dbReference type="Gene3D" id="1.10.3210.10">
    <property type="entry name" value="Hypothetical protein af1432"/>
    <property type="match status" value="1"/>
</dbReference>
<dbReference type="InterPro" id="IPR003607">
    <property type="entry name" value="HD/PDEase_dom"/>
</dbReference>
<dbReference type="SMART" id="SM00471">
    <property type="entry name" value="HDc"/>
    <property type="match status" value="1"/>
</dbReference>
<proteinExistence type="predicted"/>
<dbReference type="eggNOG" id="COG2206">
    <property type="taxonomic scope" value="Bacteria"/>
</dbReference>
<dbReference type="AlphaFoldDB" id="A1HNK6"/>
<reference evidence="2 3" key="1">
    <citation type="submission" date="2007-01" db="EMBL/GenBank/DDBJ databases">
        <title>Annotation of the draft genome assembly of Thermosinus carboxydivorans Nor1.</title>
        <authorList>
            <consortium name="US DOE Joint Genome Institute (JGI-ORNL)"/>
            <person name="Larimer F."/>
            <person name="Land M."/>
            <person name="Hauser L."/>
        </authorList>
    </citation>
    <scope>NUCLEOTIDE SEQUENCE [LARGE SCALE GENOMIC DNA]</scope>
    <source>
        <strain evidence="2 3">Nor1</strain>
    </source>
</reference>
<dbReference type="SUPFAM" id="SSF109604">
    <property type="entry name" value="HD-domain/PDEase-like"/>
    <property type="match status" value="1"/>
</dbReference>
<dbReference type="EMBL" id="AAWL01000003">
    <property type="protein sequence ID" value="EAX48365.1"/>
    <property type="molecule type" value="Genomic_DNA"/>
</dbReference>
<reference evidence="2 3" key="2">
    <citation type="submission" date="2007-01" db="EMBL/GenBank/DDBJ databases">
        <title>Sequencing of the draft genome and assembly of Thermosinus carboxydivorans Nor1.</title>
        <authorList>
            <consortium name="US DOE Joint Genome Institute (JGI-PGF)"/>
            <person name="Copeland A."/>
            <person name="Lucas S."/>
            <person name="Lapidus A."/>
            <person name="Barry K."/>
            <person name="Glavina del Rio T."/>
            <person name="Dalin E."/>
            <person name="Tice H."/>
            <person name="Bruce D."/>
            <person name="Pitluck S."/>
            <person name="Richardson P."/>
        </authorList>
    </citation>
    <scope>NUCLEOTIDE SEQUENCE [LARGE SCALE GENOMIC DNA]</scope>
    <source>
        <strain evidence="2 3">Nor1</strain>
    </source>
</reference>
<organism evidence="2 3">
    <name type="scientific">Thermosinus carboxydivorans Nor1</name>
    <dbReference type="NCBI Taxonomy" id="401526"/>
    <lineage>
        <taxon>Bacteria</taxon>
        <taxon>Bacillati</taxon>
        <taxon>Bacillota</taxon>
        <taxon>Negativicutes</taxon>
        <taxon>Selenomonadales</taxon>
        <taxon>Sporomusaceae</taxon>
        <taxon>Thermosinus</taxon>
    </lineage>
</organism>
<feature type="domain" description="HD-GYP" evidence="1">
    <location>
        <begin position="105"/>
        <end position="302"/>
    </location>
</feature>
<comment type="caution">
    <text evidence="2">The sequence shown here is derived from an EMBL/GenBank/DDBJ whole genome shotgun (WGS) entry which is preliminary data.</text>
</comment>
<protein>
    <submittedName>
        <fullName evidence="2">Metal dependent phosphohydrolase</fullName>
    </submittedName>
</protein>
<dbReference type="PANTHER" id="PTHR43155">
    <property type="entry name" value="CYCLIC DI-GMP PHOSPHODIESTERASE PA4108-RELATED"/>
    <property type="match status" value="1"/>
</dbReference>
<dbReference type="RefSeq" id="WP_007288613.1">
    <property type="nucleotide sequence ID" value="NZ_AAWL01000003.1"/>
</dbReference>
<dbReference type="Pfam" id="PF13487">
    <property type="entry name" value="HD_5"/>
    <property type="match status" value="1"/>
</dbReference>
<evidence type="ECO:0000313" key="2">
    <source>
        <dbReference type="EMBL" id="EAX48365.1"/>
    </source>
</evidence>
<accession>A1HNK6</accession>
<dbReference type="CDD" id="cd00077">
    <property type="entry name" value="HDc"/>
    <property type="match status" value="1"/>
</dbReference>
<dbReference type="PANTHER" id="PTHR43155:SF2">
    <property type="entry name" value="CYCLIC DI-GMP PHOSPHODIESTERASE PA4108"/>
    <property type="match status" value="1"/>
</dbReference>
<dbReference type="Proteomes" id="UP000005139">
    <property type="component" value="Unassembled WGS sequence"/>
</dbReference>
<evidence type="ECO:0000313" key="3">
    <source>
        <dbReference type="Proteomes" id="UP000005139"/>
    </source>
</evidence>
<dbReference type="GO" id="GO:0016787">
    <property type="term" value="F:hydrolase activity"/>
    <property type="evidence" value="ECO:0007669"/>
    <property type="project" value="UniProtKB-KW"/>
</dbReference>
<dbReference type="PROSITE" id="PS51832">
    <property type="entry name" value="HD_GYP"/>
    <property type="match status" value="1"/>
</dbReference>
<name>A1HNK6_9FIRM</name>
<dbReference type="InterPro" id="IPR037522">
    <property type="entry name" value="HD_GYP_dom"/>
</dbReference>
<keyword evidence="3" id="KW-1185">Reference proteome</keyword>
<sequence length="376" mass="41824">MQRISVAHLQPGMVVAKNVFSAQGQLLLSQGTILTKRYIDRLPLLGITSIYIANPYTDDLEVPETIREETRQQAIATVQQSFAKFRLGRRLDLNALETAAQAIVDEILQNRAALIHLTDIRTYDDYTFGHSVNVSILSVFTGLSLGYARGQLEELALGGMLHDLGKIAIPPAILNKPGKLSAEEMAIMQQHAATGFEILRKQNPEIPLLAAHIAFQHHERLDGSGYPRGLKGDEIHPYARIAAIADVYDALTSDRPYRRAMPPHEAYEILLVFHNKHFDGAMLDQFLRRIACYPVGSFVQLNSGEVAVVIHVPPDLPLRPTVRLLTDREGRALPQPYEVDLTKELSAFICKVLAEDEIIALGNRLSVQDLSQALNY</sequence>
<keyword evidence="2" id="KW-0378">Hydrolase</keyword>